<evidence type="ECO:0000313" key="2">
    <source>
        <dbReference type="EMBL" id="MPN23903.1"/>
    </source>
</evidence>
<gene>
    <name evidence="2" type="ORF">SDC9_171296</name>
</gene>
<evidence type="ECO:0000256" key="1">
    <source>
        <dbReference type="SAM" id="MobiDB-lite"/>
    </source>
</evidence>
<proteinExistence type="predicted"/>
<sequence length="87" mass="9130">MGGHRPFVGIEGDGAFGIDDDHLARVQGPLGLEQGVPGVAAAAVNRDLLGTAQQPPEHRQIEQIGPGQEVRPASVVGQELADHHRVE</sequence>
<organism evidence="2">
    <name type="scientific">bioreactor metagenome</name>
    <dbReference type="NCBI Taxonomy" id="1076179"/>
    <lineage>
        <taxon>unclassified sequences</taxon>
        <taxon>metagenomes</taxon>
        <taxon>ecological metagenomes</taxon>
    </lineage>
</organism>
<comment type="caution">
    <text evidence="2">The sequence shown here is derived from an EMBL/GenBank/DDBJ whole genome shotgun (WGS) entry which is preliminary data.</text>
</comment>
<feature type="region of interest" description="Disordered" evidence="1">
    <location>
        <begin position="52"/>
        <end position="87"/>
    </location>
</feature>
<protein>
    <submittedName>
        <fullName evidence="2">Uncharacterized protein</fullName>
    </submittedName>
</protein>
<accession>A0A645GJK9</accession>
<dbReference type="EMBL" id="VSSQ01072544">
    <property type="protein sequence ID" value="MPN23903.1"/>
    <property type="molecule type" value="Genomic_DNA"/>
</dbReference>
<dbReference type="AlphaFoldDB" id="A0A645GJK9"/>
<name>A0A645GJK9_9ZZZZ</name>
<reference evidence="2" key="1">
    <citation type="submission" date="2019-08" db="EMBL/GenBank/DDBJ databases">
        <authorList>
            <person name="Kucharzyk K."/>
            <person name="Murdoch R.W."/>
            <person name="Higgins S."/>
            <person name="Loffler F."/>
        </authorList>
    </citation>
    <scope>NUCLEOTIDE SEQUENCE</scope>
</reference>